<sequence length="544" mass="64269">MSDNKPHINAIFKYGSAWEYIFENQRFINEFCSDVLEDYIVSQRWYGGKASALKYIDIESFFKIENENDLFYGVVLEVNFKEAFVQEYFLPIGLVKEKDYVDHNIIARINLNGEKGYLVDAILLESFRSQIFDKIVEGNKYKYNKVEFRRGRKCKASAYESSKFLSAEQSNTSIIFNDKYILKFFRRVYTDQNPDYEISKYLTNKGYFTNTPGYAGSITIKFSDKNIMTLALMQELIPNQGDAWEYFVQNIEKAYRKLTEKQYNVKSLNVLKKYNQIKVDDIDPKLLKWFDRDIFEDVEKLALRTAEMHITLGMERINASFTPTAYTYDYTVWLKNRLMYMLDNRINLLENNLHKLDGMMVEMANDLLDHKKKIKKRFLDFDESQLKSERIRVHGDYHLGQVLVQDRDFFIIDFEGEPESTIRDRKVKQPPLKDVAGMFRSFSYAVYATIFNNIDHYQHPVKDLFHSAEVVYSYMVGVFLNAYIEKVQNNNVNIGYLNEIEFLLEYCLLEKAIYELGYELNARPQWSIIPLKGIVNILKQNNDE</sequence>
<dbReference type="RefSeq" id="WP_138931691.1">
    <property type="nucleotide sequence ID" value="NZ_SWMU01000002.1"/>
</dbReference>
<dbReference type="Proteomes" id="UP000306552">
    <property type="component" value="Unassembled WGS sequence"/>
</dbReference>
<evidence type="ECO:0000313" key="2">
    <source>
        <dbReference type="Proteomes" id="UP000306552"/>
    </source>
</evidence>
<accession>A0A4U5TTK1</accession>
<name>A0A4U5TTK1_9FLAO</name>
<dbReference type="InterPro" id="IPR011009">
    <property type="entry name" value="Kinase-like_dom_sf"/>
</dbReference>
<gene>
    <name evidence="1" type="ORF">FCN74_06010</name>
</gene>
<dbReference type="AlphaFoldDB" id="A0A4U5TTK1"/>
<protein>
    <submittedName>
        <fullName evidence="1">Trehalose synthase</fullName>
    </submittedName>
</protein>
<reference evidence="1 2" key="1">
    <citation type="submission" date="2019-04" db="EMBL/GenBank/DDBJ databases">
        <title>Psychroflexus halotolerans sp. nov., isolated from a marine solar saltern.</title>
        <authorList>
            <person name="Feng X."/>
        </authorList>
    </citation>
    <scope>NUCLEOTIDE SEQUENCE [LARGE SCALE GENOMIC DNA]</scope>
    <source>
        <strain evidence="1 2">WDS2C27</strain>
    </source>
</reference>
<comment type="caution">
    <text evidence="1">The sequence shown here is derived from an EMBL/GenBank/DDBJ whole genome shotgun (WGS) entry which is preliminary data.</text>
</comment>
<keyword evidence="2" id="KW-1185">Reference proteome</keyword>
<evidence type="ECO:0000313" key="1">
    <source>
        <dbReference type="EMBL" id="TKS56588.1"/>
    </source>
</evidence>
<dbReference type="EMBL" id="SWMU01000002">
    <property type="protein sequence ID" value="TKS56588.1"/>
    <property type="molecule type" value="Genomic_DNA"/>
</dbReference>
<organism evidence="1 2">
    <name type="scientific">Mesohalobacter halotolerans</name>
    <dbReference type="NCBI Taxonomy" id="1883405"/>
    <lineage>
        <taxon>Bacteria</taxon>
        <taxon>Pseudomonadati</taxon>
        <taxon>Bacteroidota</taxon>
        <taxon>Flavobacteriia</taxon>
        <taxon>Flavobacteriales</taxon>
        <taxon>Flavobacteriaceae</taxon>
        <taxon>Mesohalobacter</taxon>
    </lineage>
</organism>
<dbReference type="OrthoDB" id="9806009at2"/>
<proteinExistence type="predicted"/>
<dbReference type="SUPFAM" id="SSF56112">
    <property type="entry name" value="Protein kinase-like (PK-like)"/>
    <property type="match status" value="1"/>
</dbReference>
<dbReference type="Gene3D" id="3.90.1200.10">
    <property type="match status" value="1"/>
</dbReference>